<accession>A0A7X9WXC4</accession>
<dbReference type="AlphaFoldDB" id="A0A7X9WXC4"/>
<comment type="caution">
    <text evidence="1">The sequence shown here is derived from an EMBL/GenBank/DDBJ whole genome shotgun (WGS) entry which is preliminary data.</text>
</comment>
<dbReference type="EMBL" id="JABBFV010000012">
    <property type="protein sequence ID" value="NML11614.1"/>
    <property type="molecule type" value="Genomic_DNA"/>
</dbReference>
<evidence type="ECO:0000313" key="1">
    <source>
        <dbReference type="EMBL" id="NML11614.1"/>
    </source>
</evidence>
<proteinExistence type="predicted"/>
<sequence>MDRQDLREQLWRADDAYTRSRNAMDASTFNGRNRTEALLKKVCEIKSALQQGSGQ</sequence>
<evidence type="ECO:0000313" key="2">
    <source>
        <dbReference type="Proteomes" id="UP000519023"/>
    </source>
</evidence>
<reference evidence="1 2" key="1">
    <citation type="submission" date="2020-04" db="EMBL/GenBank/DDBJ databases">
        <title>Sphingobium sp. AR-3-1 isolated from Arctic soil.</title>
        <authorList>
            <person name="Dahal R.H."/>
            <person name="Chaudhary D.K."/>
        </authorList>
    </citation>
    <scope>NUCLEOTIDE SEQUENCE [LARGE SCALE GENOMIC DNA]</scope>
    <source>
        <strain evidence="1 2">AR-3-1</strain>
    </source>
</reference>
<name>A0A7X9WXC4_9SPHN</name>
<gene>
    <name evidence="1" type="ORF">HHL08_15900</name>
</gene>
<keyword evidence="2" id="KW-1185">Reference proteome</keyword>
<dbReference type="Proteomes" id="UP000519023">
    <property type="component" value="Unassembled WGS sequence"/>
</dbReference>
<organism evidence="1 2">
    <name type="scientific">Sphingobium psychrophilum</name>
    <dbReference type="NCBI Taxonomy" id="2728834"/>
    <lineage>
        <taxon>Bacteria</taxon>
        <taxon>Pseudomonadati</taxon>
        <taxon>Pseudomonadota</taxon>
        <taxon>Alphaproteobacteria</taxon>
        <taxon>Sphingomonadales</taxon>
        <taxon>Sphingomonadaceae</taxon>
        <taxon>Sphingobium</taxon>
    </lineage>
</organism>
<protein>
    <submittedName>
        <fullName evidence="1">Uncharacterized protein</fullName>
    </submittedName>
</protein>
<dbReference type="RefSeq" id="WP_169574061.1">
    <property type="nucleotide sequence ID" value="NZ_JABBFV010000012.1"/>
</dbReference>